<proteinExistence type="predicted"/>
<evidence type="ECO:0000313" key="1">
    <source>
        <dbReference type="EMBL" id="MBC2882712.1"/>
    </source>
</evidence>
<dbReference type="Proteomes" id="UP000552683">
    <property type="component" value="Unassembled WGS sequence"/>
</dbReference>
<sequence length="590" mass="67326">MGDIVKIFADIGEIYQKDEKRLKNEAYKYDAIKAYLCDIESKRIEPNLNISKDDLIICRFGVGANSGNLFPNSQFLSKEVNKDEVKFIKGVLRSVSNLLSFFEPSNIENDAILSMLPSINEEYFADIIDEIKDLDEIKKEKGKKVATFFSLSYKGKPVSAYFKQIFENHISVKEQKSSYGYDILTNEKGIGGDANLAFCSVNEMPANMQFIKSKLLPLNAVSAKKVENGFKAIKDKLSHNFYGMKMAILPMILGRSVNLEEIVKILEETSKSDIKSIQISEKVIKFSIDYYLEAAAKKQENLPVLNTILFYTQSNAAIDLKLAIDDVLPSFISHISNLMGSFDIKAFYEKNGGTDETIYLQNLFEDGLSVMSFLLSRNKFDLEIMIERYSDLIYYGSVNKSYAKKLEWSKYFNDFYKERTFENITKYQNFFNEIDVLNKKLVFQKECDLENLTDKKELIKELIKNSEFLNQNDALISAYLLGMLSAALINWQLGVNGGVSFSNWLDNYGSINKESLERIWTKCDEMIRKLKGASGKPNSNVENIKECLIEILPQTFFAKRAGKTVKSSYITLAFAMGGSDYRKFLKDKTK</sequence>
<keyword evidence="2" id="KW-1185">Reference proteome</keyword>
<comment type="caution">
    <text evidence="1">The sequence shown here is derived from an EMBL/GenBank/DDBJ whole genome shotgun (WGS) entry which is preliminary data.</text>
</comment>
<dbReference type="Pfam" id="PF09484">
    <property type="entry name" value="Cas_TM1802"/>
    <property type="match status" value="1"/>
</dbReference>
<gene>
    <name evidence="1" type="ORF">H7R39_05485</name>
</gene>
<organism evidence="1 2">
    <name type="scientific">Campylobacter massiliensis</name>
    <dbReference type="NCBI Taxonomy" id="2762557"/>
    <lineage>
        <taxon>Bacteria</taxon>
        <taxon>Pseudomonadati</taxon>
        <taxon>Campylobacterota</taxon>
        <taxon>Epsilonproteobacteria</taxon>
        <taxon>Campylobacterales</taxon>
        <taxon>Campylobacteraceae</taxon>
        <taxon>Campylobacter</taxon>
    </lineage>
</organism>
<dbReference type="EMBL" id="JACLZK010000001">
    <property type="protein sequence ID" value="MBC2882712.1"/>
    <property type="molecule type" value="Genomic_DNA"/>
</dbReference>
<dbReference type="InterPro" id="IPR013389">
    <property type="entry name" value="CRISPR-assoc_prot_Cas8b"/>
</dbReference>
<accession>A0A842J9C5</accession>
<dbReference type="AlphaFoldDB" id="A0A842J9C5"/>
<dbReference type="RefSeq" id="WP_185898301.1">
    <property type="nucleotide sequence ID" value="NZ_JACLZK010000001.1"/>
</dbReference>
<name>A0A842J9C5_9BACT</name>
<reference evidence="1 2" key="1">
    <citation type="submission" date="2020-08" db="EMBL/GenBank/DDBJ databases">
        <title>Complete genome and description of Campylobacter massiliensis Marseille-Q3452 sp. nov.</title>
        <authorList>
            <person name="Antezack A."/>
        </authorList>
    </citation>
    <scope>NUCLEOTIDE SEQUENCE [LARGE SCALE GENOMIC DNA]</scope>
    <source>
        <strain evidence="1 2">Marseille-Q3452</strain>
    </source>
</reference>
<evidence type="ECO:0000313" key="2">
    <source>
        <dbReference type="Proteomes" id="UP000552683"/>
    </source>
</evidence>
<protein>
    <submittedName>
        <fullName evidence="1">CRISPR-associated protein</fullName>
    </submittedName>
</protein>